<dbReference type="GO" id="GO:0009003">
    <property type="term" value="F:signal peptidase activity"/>
    <property type="evidence" value="ECO:0007669"/>
    <property type="project" value="UniProtKB-EC"/>
</dbReference>
<dbReference type="Gene3D" id="2.10.109.10">
    <property type="entry name" value="Umud Fragment, subunit A"/>
    <property type="match status" value="1"/>
</dbReference>
<dbReference type="GeneID" id="16573126"/>
<dbReference type="InterPro" id="IPR015927">
    <property type="entry name" value="Peptidase_S24_S26A/B/C"/>
</dbReference>
<evidence type="ECO:0000313" key="8">
    <source>
        <dbReference type="EMBL" id="AJB42593.1"/>
    </source>
</evidence>
<keyword evidence="5 6" id="KW-0472">Membrane</keyword>
<dbReference type="PANTHER" id="PTHR10806:SF6">
    <property type="entry name" value="SIGNAL PEPTIDASE COMPLEX CATALYTIC SUBUNIT SEC11"/>
    <property type="match status" value="1"/>
</dbReference>
<feature type="transmembrane region" description="Helical" evidence="6">
    <location>
        <begin position="9"/>
        <end position="28"/>
    </location>
</feature>
<accession>A0A3G1A8E9</accession>
<dbReference type="InterPro" id="IPR019533">
    <property type="entry name" value="Peptidase_S26"/>
</dbReference>
<dbReference type="InterPro" id="IPR036286">
    <property type="entry name" value="LexA/Signal_pep-like_sf"/>
</dbReference>
<sequence length="150" mass="16784">MKDSEKEILIYAIAIIVVFVVLFMFSSIKTPHLLTPIAVVSSWSMEPVLHVGDIVIVTGQENYTPGDIVLYYSGQDIIVHRIIKTQGYNYTVKGDANPVPDPIQPTNDIILGKVEVVVPYIGSLRLMLNPLIEYVQKYIIKPLLEFLRGG</sequence>
<keyword evidence="3 6" id="KW-0812">Transmembrane</keyword>
<evidence type="ECO:0000259" key="7">
    <source>
        <dbReference type="Pfam" id="PF00717"/>
    </source>
</evidence>
<keyword evidence="2" id="KW-0645">Protease</keyword>
<dbReference type="STRING" id="697581.TCARB_1551"/>
<evidence type="ECO:0000313" key="9">
    <source>
        <dbReference type="Proteomes" id="UP000266720"/>
    </source>
</evidence>
<evidence type="ECO:0000256" key="5">
    <source>
        <dbReference type="ARBA" id="ARBA00023136"/>
    </source>
</evidence>
<reference evidence="9" key="1">
    <citation type="book" date="2010" name="EXTREMOPHILES" publisher="0:0-0">
        <title>Complete genome sequences of ten hyperthermophilic archaea reveal their metabolic capabilities and possible ecological roles.</title>
        <editorList>
            <person name="?"/>
        </editorList>
        <authorList>
            <person name="Ravin N.V."/>
            <person name="Mardanov A.V."/>
            <person name="Bonch-Osmolovskaya E.A."/>
            <person name="Skryabin K.G."/>
        </authorList>
    </citation>
    <scope>NUCLEOTIDE SEQUENCE [LARGE SCALE GENOMIC DNA]</scope>
    <source>
        <strain evidence="9">1505</strain>
    </source>
</reference>
<gene>
    <name evidence="8" type="ORF">TCARB_1551</name>
</gene>
<dbReference type="NCBIfam" id="TIGR02228">
    <property type="entry name" value="sigpep_I_arch"/>
    <property type="match status" value="1"/>
</dbReference>
<organism evidence="8 9">
    <name type="scientific">Thermofilum adornatum 1505</name>
    <dbReference type="NCBI Taxonomy" id="697581"/>
    <lineage>
        <taxon>Archaea</taxon>
        <taxon>Thermoproteota</taxon>
        <taxon>Thermoprotei</taxon>
        <taxon>Thermofilales</taxon>
        <taxon>Thermofilaceae</taxon>
        <taxon>Thermofilum</taxon>
    </lineage>
</organism>
<dbReference type="EMBL" id="CP007493">
    <property type="protein sequence ID" value="AJB42593.1"/>
    <property type="molecule type" value="Genomic_DNA"/>
</dbReference>
<dbReference type="GO" id="GO:0016020">
    <property type="term" value="C:membrane"/>
    <property type="evidence" value="ECO:0007669"/>
    <property type="project" value="InterPro"/>
</dbReference>
<evidence type="ECO:0000256" key="6">
    <source>
        <dbReference type="SAM" id="Phobius"/>
    </source>
</evidence>
<dbReference type="Proteomes" id="UP000266720">
    <property type="component" value="Chromosome"/>
</dbReference>
<dbReference type="PRINTS" id="PR00728">
    <property type="entry name" value="SIGNALPTASE"/>
</dbReference>
<dbReference type="GO" id="GO:0006465">
    <property type="term" value="P:signal peptide processing"/>
    <property type="evidence" value="ECO:0007669"/>
    <property type="project" value="InterPro"/>
</dbReference>
<dbReference type="GeneID" id="25406954"/>
<dbReference type="InterPro" id="IPR001733">
    <property type="entry name" value="Peptidase_S26B"/>
</dbReference>
<dbReference type="EC" id="3.4.21.89" evidence="8"/>
<proteinExistence type="predicted"/>
<name>A0A3G1A8E9_9CREN</name>
<dbReference type="CDD" id="cd06530">
    <property type="entry name" value="S26_SPase_I"/>
    <property type="match status" value="1"/>
</dbReference>
<evidence type="ECO:0000256" key="4">
    <source>
        <dbReference type="ARBA" id="ARBA00022989"/>
    </source>
</evidence>
<evidence type="ECO:0000256" key="3">
    <source>
        <dbReference type="ARBA" id="ARBA00022692"/>
    </source>
</evidence>
<comment type="subcellular location">
    <subcellularLocation>
        <location evidence="1">Endomembrane system</location>
    </subcellularLocation>
</comment>
<dbReference type="SUPFAM" id="SSF51306">
    <property type="entry name" value="LexA/Signal peptidase"/>
    <property type="match status" value="1"/>
</dbReference>
<keyword evidence="4 6" id="KW-1133">Transmembrane helix</keyword>
<protein>
    <submittedName>
        <fullName evidence="8">Signal peptidase I</fullName>
        <ecNumber evidence="8">3.4.21.89</ecNumber>
    </submittedName>
</protein>
<dbReference type="KEGG" id="tcb:TCARB_1551"/>
<feature type="domain" description="Peptidase S24/S26A/S26B/S26C" evidence="7">
    <location>
        <begin position="37"/>
        <end position="113"/>
    </location>
</feature>
<dbReference type="Pfam" id="PF00717">
    <property type="entry name" value="Peptidase_S24"/>
    <property type="match status" value="1"/>
</dbReference>
<dbReference type="PANTHER" id="PTHR10806">
    <property type="entry name" value="SIGNAL PEPTIDASE COMPLEX CATALYTIC SUBUNIT SEC11"/>
    <property type="match status" value="1"/>
</dbReference>
<dbReference type="RefSeq" id="WP_020962168.1">
    <property type="nucleotide sequence ID" value="NZ_CP007493.1"/>
</dbReference>
<evidence type="ECO:0000256" key="1">
    <source>
        <dbReference type="ARBA" id="ARBA00004308"/>
    </source>
</evidence>
<keyword evidence="8" id="KW-0378">Hydrolase</keyword>
<dbReference type="GO" id="GO:0012505">
    <property type="term" value="C:endomembrane system"/>
    <property type="evidence" value="ECO:0007669"/>
    <property type="project" value="UniProtKB-SubCell"/>
</dbReference>
<evidence type="ECO:0000256" key="2">
    <source>
        <dbReference type="ARBA" id="ARBA00022670"/>
    </source>
</evidence>
<dbReference type="GO" id="GO:0004252">
    <property type="term" value="F:serine-type endopeptidase activity"/>
    <property type="evidence" value="ECO:0007669"/>
    <property type="project" value="InterPro"/>
</dbReference>
<dbReference type="AlphaFoldDB" id="A0A3G1A8E9"/>